<dbReference type="VEuPathDB" id="VectorBase:ISCI016870"/>
<feature type="non-terminal residue" evidence="1">
    <location>
        <position position="1"/>
    </location>
</feature>
<evidence type="ECO:0000313" key="2">
    <source>
        <dbReference type="EnsemblMetazoa" id="ISCW016870-PA"/>
    </source>
</evidence>
<sequence length="103" mass="12075">ASGRNFYFDIRTTNFKYLAKEAFQSVLPSNAQQSKRNKCLLHRVDITRMIPHRKTSQFTYAGNTLCLDNNRYPGDGFTLEKLIRLIWRLDWVVAYTPVTDTQQ</sequence>
<protein>
    <submittedName>
        <fullName evidence="1 2">Uncharacterized protein</fullName>
    </submittedName>
</protein>
<proteinExistence type="predicted"/>
<reference evidence="2" key="2">
    <citation type="submission" date="2020-05" db="UniProtKB">
        <authorList>
            <consortium name="EnsemblMetazoa"/>
        </authorList>
    </citation>
    <scope>IDENTIFICATION</scope>
    <source>
        <strain evidence="2">wikel</strain>
    </source>
</reference>
<evidence type="ECO:0000313" key="3">
    <source>
        <dbReference type="Proteomes" id="UP000001555"/>
    </source>
</evidence>
<dbReference type="EMBL" id="ABJB010499783">
    <property type="status" value="NOT_ANNOTATED_CDS"/>
    <property type="molecule type" value="Genomic_DNA"/>
</dbReference>
<dbReference type="Proteomes" id="UP000001555">
    <property type="component" value="Unassembled WGS sequence"/>
</dbReference>
<dbReference type="InParanoid" id="B7P9W3"/>
<dbReference type="PaxDb" id="6945-B7P9W3"/>
<evidence type="ECO:0000313" key="1">
    <source>
        <dbReference type="EMBL" id="EEC03385.1"/>
    </source>
</evidence>
<dbReference type="AlphaFoldDB" id="B7P9W3"/>
<organism>
    <name type="scientific">Ixodes scapularis</name>
    <name type="common">Black-legged tick</name>
    <name type="synonym">Deer tick</name>
    <dbReference type="NCBI Taxonomy" id="6945"/>
    <lineage>
        <taxon>Eukaryota</taxon>
        <taxon>Metazoa</taxon>
        <taxon>Ecdysozoa</taxon>
        <taxon>Arthropoda</taxon>
        <taxon>Chelicerata</taxon>
        <taxon>Arachnida</taxon>
        <taxon>Acari</taxon>
        <taxon>Parasitiformes</taxon>
        <taxon>Ixodida</taxon>
        <taxon>Ixodoidea</taxon>
        <taxon>Ixodidae</taxon>
        <taxon>Ixodinae</taxon>
        <taxon>Ixodes</taxon>
    </lineage>
</organism>
<name>B7P9W3_IXOSC</name>
<keyword evidence="3" id="KW-1185">Reference proteome</keyword>
<dbReference type="EnsemblMetazoa" id="ISCW016870-RA">
    <property type="protein sequence ID" value="ISCW016870-PA"/>
    <property type="gene ID" value="ISCW016870"/>
</dbReference>
<accession>B7P9W3</accession>
<dbReference type="HOGENOM" id="CLU_2270423_0_0_1"/>
<dbReference type="EMBL" id="DS667725">
    <property type="protein sequence ID" value="EEC03385.1"/>
    <property type="molecule type" value="Genomic_DNA"/>
</dbReference>
<dbReference type="VEuPathDB" id="VectorBase:ISCW016870"/>
<gene>
    <name evidence="1" type="ORF">IscW_ISCW016870</name>
</gene>
<reference evidence="1 3" key="1">
    <citation type="submission" date="2008-03" db="EMBL/GenBank/DDBJ databases">
        <title>Annotation of Ixodes scapularis.</title>
        <authorList>
            <consortium name="Ixodes scapularis Genome Project Consortium"/>
            <person name="Caler E."/>
            <person name="Hannick L.I."/>
            <person name="Bidwell S."/>
            <person name="Joardar V."/>
            <person name="Thiagarajan M."/>
            <person name="Amedeo P."/>
            <person name="Galinsky K.J."/>
            <person name="Schobel S."/>
            <person name="Inman J."/>
            <person name="Hostetler J."/>
            <person name="Miller J."/>
            <person name="Hammond M."/>
            <person name="Megy K."/>
            <person name="Lawson D."/>
            <person name="Kodira C."/>
            <person name="Sutton G."/>
            <person name="Meyer J."/>
            <person name="Hill C.A."/>
            <person name="Birren B."/>
            <person name="Nene V."/>
            <person name="Collins F."/>
            <person name="Alarcon-Chaidez F."/>
            <person name="Wikel S."/>
            <person name="Strausberg R."/>
        </authorList>
    </citation>
    <scope>NUCLEOTIDE SEQUENCE [LARGE SCALE GENOMIC DNA]</scope>
    <source>
        <strain evidence="3">Wikel</strain>
        <strain evidence="1">Wikel colony</strain>
    </source>
</reference>